<evidence type="ECO:0000313" key="5">
    <source>
        <dbReference type="Proteomes" id="UP000233551"/>
    </source>
</evidence>
<feature type="compositionally biased region" description="Basic and acidic residues" evidence="1">
    <location>
        <begin position="299"/>
        <end position="319"/>
    </location>
</feature>
<name>A0A218VZ28_PUNGR</name>
<feature type="region of interest" description="Disordered" evidence="1">
    <location>
        <begin position="205"/>
        <end position="353"/>
    </location>
</feature>
<gene>
    <name evidence="2" type="ORF">CDL15_Pgr008910</name>
    <name evidence="3" type="ORF">CRG98_016408</name>
</gene>
<dbReference type="PANTHER" id="PTHR34468:SF2">
    <property type="entry name" value="MICROTUBULE-ASSOCIATED FUTSCH-LIKE PROTEIN"/>
    <property type="match status" value="1"/>
</dbReference>
<proteinExistence type="predicted"/>
<evidence type="ECO:0000313" key="4">
    <source>
        <dbReference type="Proteomes" id="UP000197138"/>
    </source>
</evidence>
<comment type="caution">
    <text evidence="2">The sequence shown here is derived from an EMBL/GenBank/DDBJ whole genome shotgun (WGS) entry which is preliminary data.</text>
</comment>
<reference evidence="3 5" key="3">
    <citation type="submission" date="2017-11" db="EMBL/GenBank/DDBJ databases">
        <title>De-novo sequencing of pomegranate (Punica granatum L.) genome.</title>
        <authorList>
            <person name="Akparov Z."/>
            <person name="Amiraslanov A."/>
            <person name="Hajiyeva S."/>
            <person name="Abbasov M."/>
            <person name="Kaur K."/>
            <person name="Hamwieh A."/>
            <person name="Solovyev V."/>
            <person name="Salamov A."/>
            <person name="Braich B."/>
            <person name="Kosarev P."/>
            <person name="Mahmoud A."/>
            <person name="Hajiyev E."/>
            <person name="Babayeva S."/>
            <person name="Izzatullayeva V."/>
            <person name="Mammadov A."/>
            <person name="Mammadov A."/>
            <person name="Sharifova S."/>
            <person name="Ojaghi J."/>
            <person name="Eynullazada K."/>
            <person name="Bayramov B."/>
            <person name="Abdulazimova A."/>
            <person name="Shahmuradov I."/>
        </authorList>
    </citation>
    <scope>NUCLEOTIDE SEQUENCE [LARGE SCALE GENOMIC DNA]</scope>
    <source>
        <strain evidence="3">AG2017</strain>
        <strain evidence="5">cv. AG2017</strain>
        <tissue evidence="3">Leaf</tissue>
    </source>
</reference>
<feature type="compositionally biased region" description="Polar residues" evidence="1">
    <location>
        <begin position="104"/>
        <end position="114"/>
    </location>
</feature>
<dbReference type="AlphaFoldDB" id="A0A218VZ28"/>
<feature type="compositionally biased region" description="Basic and acidic residues" evidence="1">
    <location>
        <begin position="217"/>
        <end position="227"/>
    </location>
</feature>
<reference evidence="2" key="2">
    <citation type="submission" date="2017-06" db="EMBL/GenBank/DDBJ databases">
        <title>The pomegranate genome and the genomics of punicalagin biosynthesis.</title>
        <authorList>
            <person name="Xu C."/>
        </authorList>
    </citation>
    <scope>NUCLEOTIDE SEQUENCE [LARGE SCALE GENOMIC DNA]</scope>
    <source>
        <tissue evidence="2">Fresh leaf</tissue>
    </source>
</reference>
<feature type="compositionally biased region" description="Low complexity" evidence="1">
    <location>
        <begin position="41"/>
        <end position="54"/>
    </location>
</feature>
<dbReference type="EMBL" id="PGOL01000900">
    <property type="protein sequence ID" value="PKI63223.1"/>
    <property type="molecule type" value="Genomic_DNA"/>
</dbReference>
<dbReference type="Proteomes" id="UP000233551">
    <property type="component" value="Unassembled WGS sequence"/>
</dbReference>
<dbReference type="STRING" id="22663.A0A218VZ28"/>
<dbReference type="OrthoDB" id="1930709at2759"/>
<feature type="compositionally biased region" description="Polar residues" evidence="1">
    <location>
        <begin position="7"/>
        <end position="21"/>
    </location>
</feature>
<feature type="compositionally biased region" description="Polar residues" evidence="1">
    <location>
        <begin position="275"/>
        <end position="284"/>
    </location>
</feature>
<keyword evidence="5" id="KW-1185">Reference proteome</keyword>
<dbReference type="GeneID" id="116214296"/>
<dbReference type="EMBL" id="MTKT01005615">
    <property type="protein sequence ID" value="OWM65320.1"/>
    <property type="molecule type" value="Genomic_DNA"/>
</dbReference>
<feature type="region of interest" description="Disordered" evidence="1">
    <location>
        <begin position="1"/>
        <end position="124"/>
    </location>
</feature>
<evidence type="ECO:0000313" key="3">
    <source>
        <dbReference type="EMBL" id="PKI63223.1"/>
    </source>
</evidence>
<dbReference type="Proteomes" id="UP000197138">
    <property type="component" value="Unassembled WGS sequence"/>
</dbReference>
<organism evidence="2 4">
    <name type="scientific">Punica granatum</name>
    <name type="common">Pomegranate</name>
    <dbReference type="NCBI Taxonomy" id="22663"/>
    <lineage>
        <taxon>Eukaryota</taxon>
        <taxon>Viridiplantae</taxon>
        <taxon>Streptophyta</taxon>
        <taxon>Embryophyta</taxon>
        <taxon>Tracheophyta</taxon>
        <taxon>Spermatophyta</taxon>
        <taxon>Magnoliopsida</taxon>
        <taxon>eudicotyledons</taxon>
        <taxon>Gunneridae</taxon>
        <taxon>Pentapetalae</taxon>
        <taxon>rosids</taxon>
        <taxon>malvids</taxon>
        <taxon>Myrtales</taxon>
        <taxon>Lythraceae</taxon>
        <taxon>Punica</taxon>
    </lineage>
</organism>
<reference evidence="4" key="1">
    <citation type="journal article" date="2017" name="Plant J.">
        <title>The pomegranate (Punica granatum L.) genome and the genomics of punicalagin biosynthesis.</title>
        <authorList>
            <person name="Qin G."/>
            <person name="Xu C."/>
            <person name="Ming R."/>
            <person name="Tang H."/>
            <person name="Guyot R."/>
            <person name="Kramer E.M."/>
            <person name="Hu Y."/>
            <person name="Yi X."/>
            <person name="Qi Y."/>
            <person name="Xu X."/>
            <person name="Gao Z."/>
            <person name="Pan H."/>
            <person name="Jian J."/>
            <person name="Tian Y."/>
            <person name="Yue Z."/>
            <person name="Xu Y."/>
        </authorList>
    </citation>
    <scope>NUCLEOTIDE SEQUENCE [LARGE SCALE GENOMIC DNA]</scope>
    <source>
        <strain evidence="4">cv. Dabenzi</strain>
    </source>
</reference>
<evidence type="ECO:0000313" key="2">
    <source>
        <dbReference type="EMBL" id="OWM65320.1"/>
    </source>
</evidence>
<protein>
    <submittedName>
        <fullName evidence="2">Uncharacterized protein</fullName>
    </submittedName>
</protein>
<sequence length="353" mass="38182">MEEPIKEQSSVSGNGGKSTLQRYALRSAAKSKEEKAEPVNASASRRARPLSAVSKSVGVLDLSGKDKPAKPPRRQSIPAKSSAGSTAKLVGNITPISETRARRSANSQVKSETPLSDVSRSSSRRRFSVLSSASYWLQQIKLSETAAKHSVSLGFFKLALEAGCEPQKMREELKSYVRKHSLPELKEAVKELFDIFNIVESVEQPQVSQTCSQVPEEGTRSSDDDVHSTSSTIGARKIKPKSLNNDVALASQVAAEPDKETLKKNPATKVRESVNRNPASSRTVPDNGARKVQKKVQKPMKEGSNVEKEKTERQGKKPAVEGGQDATPPAQDVTENKENLDAPPADAVSAEVM</sequence>
<feature type="compositionally biased region" description="Basic and acidic residues" evidence="1">
    <location>
        <begin position="256"/>
        <end position="274"/>
    </location>
</feature>
<dbReference type="PANTHER" id="PTHR34468">
    <property type="entry name" value="MICROTUBULE-ASSOCIATED FUTSCH-LIKE PROTEIN"/>
    <property type="match status" value="1"/>
</dbReference>
<accession>A0A218VZ28</accession>
<evidence type="ECO:0000256" key="1">
    <source>
        <dbReference type="SAM" id="MobiDB-lite"/>
    </source>
</evidence>